<protein>
    <submittedName>
        <fullName evidence="1">Uncharacterized protein</fullName>
    </submittedName>
</protein>
<evidence type="ECO:0000313" key="1">
    <source>
        <dbReference type="EMBL" id="OUR97384.1"/>
    </source>
</evidence>
<dbReference type="Proteomes" id="UP000196531">
    <property type="component" value="Unassembled WGS sequence"/>
</dbReference>
<comment type="caution">
    <text evidence="1">The sequence shown here is derived from an EMBL/GenBank/DDBJ whole genome shotgun (WGS) entry which is preliminary data.</text>
</comment>
<evidence type="ECO:0000313" key="2">
    <source>
        <dbReference type="Proteomes" id="UP000196531"/>
    </source>
</evidence>
<organism evidence="1 2">
    <name type="scientific">Halobacteriovorax marinus</name>
    <dbReference type="NCBI Taxonomy" id="97084"/>
    <lineage>
        <taxon>Bacteria</taxon>
        <taxon>Pseudomonadati</taxon>
        <taxon>Bdellovibrionota</taxon>
        <taxon>Bacteriovoracia</taxon>
        <taxon>Bacteriovoracales</taxon>
        <taxon>Halobacteriovoraceae</taxon>
        <taxon>Halobacteriovorax</taxon>
    </lineage>
</organism>
<dbReference type="AlphaFoldDB" id="A0A1Y5F9B2"/>
<gene>
    <name evidence="1" type="ORF">A9Q84_13750</name>
</gene>
<proteinExistence type="predicted"/>
<reference evidence="2" key="1">
    <citation type="journal article" date="2017" name="Proc. Natl. Acad. Sci. U.S.A.">
        <title>Simulation of Deepwater Horizon oil plume reveals substrate specialization within a complex community of hydrocarbon-degraders.</title>
        <authorList>
            <person name="Hu P."/>
            <person name="Dubinsky E.A."/>
            <person name="Probst A.J."/>
            <person name="Wang J."/>
            <person name="Sieber C.M.K."/>
            <person name="Tom L.M."/>
            <person name="Gardinali P."/>
            <person name="Banfield J.F."/>
            <person name="Atlas R.M."/>
            <person name="Andersen G.L."/>
        </authorList>
    </citation>
    <scope>NUCLEOTIDE SEQUENCE [LARGE SCALE GENOMIC DNA]</scope>
</reference>
<sequence>MKTLIIIFSACITFHSSANGELNSSESLKFDNAVNKLKQLAAVNFSDDINSSISSSSECTLNIYSDKGSKFYGAVSDINPNQILKMKAGPNYIAMMLDSNIVFDIHRGREDKTNRLVLWLENRNAVTQVKRLLQTTQYLCR</sequence>
<dbReference type="EMBL" id="MAAO01000006">
    <property type="protein sequence ID" value="OUR97384.1"/>
    <property type="molecule type" value="Genomic_DNA"/>
</dbReference>
<name>A0A1Y5F9B2_9BACT</name>
<accession>A0A1Y5F9B2</accession>